<dbReference type="PANTHER" id="PTHR43713">
    <property type="entry name" value="GLUTAMATE-1-SEMIALDEHYDE 2,1-AMINOMUTASE"/>
    <property type="match status" value="1"/>
</dbReference>
<comment type="similarity">
    <text evidence="3">Belongs to the class-III pyridoxal-phosphate-dependent aminotransferase family.</text>
</comment>
<keyword evidence="4" id="KW-0032">Aminotransferase</keyword>
<evidence type="ECO:0000256" key="2">
    <source>
        <dbReference type="ARBA" id="ARBA00022898"/>
    </source>
</evidence>
<evidence type="ECO:0000256" key="1">
    <source>
        <dbReference type="ARBA" id="ARBA00001933"/>
    </source>
</evidence>
<dbReference type="PANTHER" id="PTHR43713:SF3">
    <property type="entry name" value="GLUTAMATE-1-SEMIALDEHYDE 2,1-AMINOMUTASE 1, CHLOROPLASTIC-RELATED"/>
    <property type="match status" value="1"/>
</dbReference>
<protein>
    <submittedName>
        <fullName evidence="4">Aspartate aminotransferase family protein</fullName>
    </submittedName>
</protein>
<name>A0ABV9RW81_9PSEU</name>
<keyword evidence="5" id="KW-1185">Reference proteome</keyword>
<keyword evidence="4" id="KW-0808">Transferase</keyword>
<sequence length="423" mass="44885">MSLDTALAVARARFVADNPASRAAHERAVAHLPGGNTRTTLFYEPFPLTMAHADGCLLTDLDGHTYVDLLGDYTAGLYGHSNPVIRRAVESALDNGWNHGAHGTDEARLAAVLCERVPSMELVRFTNSGTEANLLALATATTHTGRGTVLVFTGAYHGSVLSFGSGAFPLNVPHRFVVAEYNDIADTAAAIDRHADDLAAILVEPMLGSGGCLPADPAFLAYLRARADETGALLVFDEVMTSRMAGGGMQELLGITPDLTTLGKYTGGGMTFGAFGGRADVMAMYDPRRPGHLAHAGTFNNNVLSMAAGYAGLTELFPPSAARELFDRGERLRARLNAVAGGRMTWTGMGSMLTVHFGPGPVTGPRDLRPAPAHRELFHLDMLARGFHLARRGMIALSLAVTDHECDAFTAAVDGFLSELPDR</sequence>
<dbReference type="SUPFAM" id="SSF53383">
    <property type="entry name" value="PLP-dependent transferases"/>
    <property type="match status" value="1"/>
</dbReference>
<proteinExistence type="inferred from homology"/>
<accession>A0ABV9RW81</accession>
<evidence type="ECO:0000256" key="3">
    <source>
        <dbReference type="RuleBase" id="RU003560"/>
    </source>
</evidence>
<dbReference type="Proteomes" id="UP001595859">
    <property type="component" value="Unassembled WGS sequence"/>
</dbReference>
<reference evidence="5" key="1">
    <citation type="journal article" date="2019" name="Int. J. Syst. Evol. Microbiol.">
        <title>The Global Catalogue of Microorganisms (GCM) 10K type strain sequencing project: providing services to taxonomists for standard genome sequencing and annotation.</title>
        <authorList>
            <consortium name="The Broad Institute Genomics Platform"/>
            <consortium name="The Broad Institute Genome Sequencing Center for Infectious Disease"/>
            <person name="Wu L."/>
            <person name="Ma J."/>
        </authorList>
    </citation>
    <scope>NUCLEOTIDE SEQUENCE [LARGE SCALE GENOMIC DNA]</scope>
    <source>
        <strain evidence="5">ZS-22-S1</strain>
    </source>
</reference>
<dbReference type="InterPro" id="IPR015421">
    <property type="entry name" value="PyrdxlP-dep_Trfase_major"/>
</dbReference>
<dbReference type="Gene3D" id="3.40.640.10">
    <property type="entry name" value="Type I PLP-dependent aspartate aminotransferase-like (Major domain)"/>
    <property type="match status" value="1"/>
</dbReference>
<dbReference type="EMBL" id="JBHSIS010000002">
    <property type="protein sequence ID" value="MFC4852561.1"/>
    <property type="molecule type" value="Genomic_DNA"/>
</dbReference>
<organism evidence="4 5">
    <name type="scientific">Actinophytocola glycyrrhizae</name>
    <dbReference type="NCBI Taxonomy" id="2044873"/>
    <lineage>
        <taxon>Bacteria</taxon>
        <taxon>Bacillati</taxon>
        <taxon>Actinomycetota</taxon>
        <taxon>Actinomycetes</taxon>
        <taxon>Pseudonocardiales</taxon>
        <taxon>Pseudonocardiaceae</taxon>
    </lineage>
</organism>
<dbReference type="Pfam" id="PF00202">
    <property type="entry name" value="Aminotran_3"/>
    <property type="match status" value="1"/>
</dbReference>
<keyword evidence="2 3" id="KW-0663">Pyridoxal phosphate</keyword>
<evidence type="ECO:0000313" key="4">
    <source>
        <dbReference type="EMBL" id="MFC4852561.1"/>
    </source>
</evidence>
<dbReference type="Gene3D" id="3.90.1150.10">
    <property type="entry name" value="Aspartate Aminotransferase, domain 1"/>
    <property type="match status" value="1"/>
</dbReference>
<dbReference type="InterPro" id="IPR015424">
    <property type="entry name" value="PyrdxlP-dep_Trfase"/>
</dbReference>
<comment type="caution">
    <text evidence="4">The sequence shown here is derived from an EMBL/GenBank/DDBJ whole genome shotgun (WGS) entry which is preliminary data.</text>
</comment>
<gene>
    <name evidence="4" type="ORF">ACFPCV_03525</name>
</gene>
<evidence type="ECO:0000313" key="5">
    <source>
        <dbReference type="Proteomes" id="UP001595859"/>
    </source>
</evidence>
<comment type="cofactor">
    <cofactor evidence="1">
        <name>pyridoxal 5'-phosphate</name>
        <dbReference type="ChEBI" id="CHEBI:597326"/>
    </cofactor>
</comment>
<dbReference type="InterPro" id="IPR015422">
    <property type="entry name" value="PyrdxlP-dep_Trfase_small"/>
</dbReference>
<dbReference type="RefSeq" id="WP_378054382.1">
    <property type="nucleotide sequence ID" value="NZ_JBHSIS010000002.1"/>
</dbReference>
<dbReference type="GO" id="GO:0008483">
    <property type="term" value="F:transaminase activity"/>
    <property type="evidence" value="ECO:0007669"/>
    <property type="project" value="UniProtKB-KW"/>
</dbReference>
<dbReference type="InterPro" id="IPR005814">
    <property type="entry name" value="Aminotrans_3"/>
</dbReference>